<evidence type="ECO:0000313" key="2">
    <source>
        <dbReference type="EMBL" id="KAG6418627.1"/>
    </source>
</evidence>
<gene>
    <name evidence="2" type="ORF">SASPL_120831</name>
</gene>
<name>A0A8X8XTR3_SALSN</name>
<dbReference type="Proteomes" id="UP000298416">
    <property type="component" value="Unassembled WGS sequence"/>
</dbReference>
<keyword evidence="3" id="KW-1185">Reference proteome</keyword>
<organism evidence="2">
    <name type="scientific">Salvia splendens</name>
    <name type="common">Scarlet sage</name>
    <dbReference type="NCBI Taxonomy" id="180675"/>
    <lineage>
        <taxon>Eukaryota</taxon>
        <taxon>Viridiplantae</taxon>
        <taxon>Streptophyta</taxon>
        <taxon>Embryophyta</taxon>
        <taxon>Tracheophyta</taxon>
        <taxon>Spermatophyta</taxon>
        <taxon>Magnoliopsida</taxon>
        <taxon>eudicotyledons</taxon>
        <taxon>Gunneridae</taxon>
        <taxon>Pentapetalae</taxon>
        <taxon>asterids</taxon>
        <taxon>lamiids</taxon>
        <taxon>Lamiales</taxon>
        <taxon>Lamiaceae</taxon>
        <taxon>Nepetoideae</taxon>
        <taxon>Mentheae</taxon>
        <taxon>Salviinae</taxon>
        <taxon>Salvia</taxon>
        <taxon>Salvia subgen. Calosphace</taxon>
        <taxon>core Calosphace</taxon>
    </lineage>
</organism>
<accession>A0A8X8XTR3</accession>
<dbReference type="Gene3D" id="3.30.420.100">
    <property type="match status" value="1"/>
</dbReference>
<protein>
    <submittedName>
        <fullName evidence="2">Uncharacterized protein</fullName>
    </submittedName>
</protein>
<proteinExistence type="predicted"/>
<dbReference type="AlphaFoldDB" id="A0A8X8XTR3"/>
<evidence type="ECO:0000256" key="1">
    <source>
        <dbReference type="SAM" id="MobiDB-lite"/>
    </source>
</evidence>
<reference evidence="2" key="2">
    <citation type="submission" date="2020-08" db="EMBL/GenBank/DDBJ databases">
        <title>Plant Genome Project.</title>
        <authorList>
            <person name="Zhang R.-G."/>
        </authorList>
    </citation>
    <scope>NUCLEOTIDE SEQUENCE</scope>
    <source>
        <strain evidence="2">Huo1</strain>
        <tissue evidence="2">Leaf</tissue>
    </source>
</reference>
<feature type="region of interest" description="Disordered" evidence="1">
    <location>
        <begin position="172"/>
        <end position="250"/>
    </location>
</feature>
<reference evidence="2" key="1">
    <citation type="submission" date="2018-01" db="EMBL/GenBank/DDBJ databases">
        <authorList>
            <person name="Mao J.F."/>
        </authorList>
    </citation>
    <scope>NUCLEOTIDE SEQUENCE</scope>
    <source>
        <strain evidence="2">Huo1</strain>
        <tissue evidence="2">Leaf</tissue>
    </source>
</reference>
<evidence type="ECO:0000313" key="3">
    <source>
        <dbReference type="Proteomes" id="UP000298416"/>
    </source>
</evidence>
<dbReference type="EMBL" id="PNBA02000007">
    <property type="protein sequence ID" value="KAG6418627.1"/>
    <property type="molecule type" value="Genomic_DNA"/>
</dbReference>
<comment type="caution">
    <text evidence="2">The sequence shown here is derived from an EMBL/GenBank/DDBJ whole genome shotgun (WGS) entry which is preliminary data.</text>
</comment>
<sequence length="381" mass="41774">MVQPGRDSPGKEVKDTSPSPSPQWVFRPTNAKRKMKKPATPLPVKAGGNTKRNACVPLTETERMRKKIVFEFEELVAGTNGRGSAIAGKDGGSSLPGEREMGRGALVNSCAGLDSGGTPKSDAVNLDADHDREMGTTGWCEGIPSLTFSNEKTKWLADKHVGHVKETWLVLGRKTEQATTDPTRPPQPRRPHSASKPTRREWRLKNPLRGTHNPKPDQGSMPKVETESGPCEEKSSAEAAPSLKASPRVQVQVDEDGQKITAQVTCSSSKSIIAMASSSEEEFIKAYRAKLNRFPRSSIYWDSKTASRIGDKIGTRLQEKGMSSVVIDVGEELSRPIHYRRLLGPFFELIGEIVLSVYTVAIEILSWCLITAQTQNEELSK</sequence>
<feature type="region of interest" description="Disordered" evidence="1">
    <location>
        <begin position="1"/>
        <end position="51"/>
    </location>
</feature>